<protein>
    <submittedName>
        <fullName evidence="1">Uncharacterized protein</fullName>
    </submittedName>
</protein>
<dbReference type="EMBL" id="GBRH01204756">
    <property type="protein sequence ID" value="JAD93139.1"/>
    <property type="molecule type" value="Transcribed_RNA"/>
</dbReference>
<reference evidence="1" key="1">
    <citation type="submission" date="2014-09" db="EMBL/GenBank/DDBJ databases">
        <authorList>
            <person name="Magalhaes I.L.F."/>
            <person name="Oliveira U."/>
            <person name="Santos F.R."/>
            <person name="Vidigal T.H.D.A."/>
            <person name="Brescovit A.D."/>
            <person name="Santos A.J."/>
        </authorList>
    </citation>
    <scope>NUCLEOTIDE SEQUENCE</scope>
    <source>
        <tissue evidence="1">Shoot tissue taken approximately 20 cm above the soil surface</tissue>
    </source>
</reference>
<reference evidence="1" key="2">
    <citation type="journal article" date="2015" name="Data Brief">
        <title>Shoot transcriptome of the giant reed, Arundo donax.</title>
        <authorList>
            <person name="Barrero R.A."/>
            <person name="Guerrero F.D."/>
            <person name="Moolhuijzen P."/>
            <person name="Goolsby J.A."/>
            <person name="Tidwell J."/>
            <person name="Bellgard S.E."/>
            <person name="Bellgard M.I."/>
        </authorList>
    </citation>
    <scope>NUCLEOTIDE SEQUENCE</scope>
    <source>
        <tissue evidence="1">Shoot tissue taken approximately 20 cm above the soil surface</tissue>
    </source>
</reference>
<name>A0A0A9DX84_ARUDO</name>
<proteinExistence type="predicted"/>
<organism evidence="1">
    <name type="scientific">Arundo donax</name>
    <name type="common">Giant reed</name>
    <name type="synonym">Donax arundinaceus</name>
    <dbReference type="NCBI Taxonomy" id="35708"/>
    <lineage>
        <taxon>Eukaryota</taxon>
        <taxon>Viridiplantae</taxon>
        <taxon>Streptophyta</taxon>
        <taxon>Embryophyta</taxon>
        <taxon>Tracheophyta</taxon>
        <taxon>Spermatophyta</taxon>
        <taxon>Magnoliopsida</taxon>
        <taxon>Liliopsida</taxon>
        <taxon>Poales</taxon>
        <taxon>Poaceae</taxon>
        <taxon>PACMAD clade</taxon>
        <taxon>Arundinoideae</taxon>
        <taxon>Arundineae</taxon>
        <taxon>Arundo</taxon>
    </lineage>
</organism>
<sequence>MGEKQPLTKKLPPTTTVSTCWLVPLSYPIAPAAVCFSVVRFSGILQ</sequence>
<dbReference type="AlphaFoldDB" id="A0A0A9DX84"/>
<evidence type="ECO:0000313" key="1">
    <source>
        <dbReference type="EMBL" id="JAD93139.1"/>
    </source>
</evidence>
<accession>A0A0A9DX84</accession>